<protein>
    <submittedName>
        <fullName evidence="1">Uncharacterized protein</fullName>
    </submittedName>
</protein>
<proteinExistence type="predicted"/>
<accession>A0A0F7L765</accession>
<organism evidence="1">
    <name type="scientific">uncultured marine virus</name>
    <dbReference type="NCBI Taxonomy" id="186617"/>
    <lineage>
        <taxon>Viruses</taxon>
        <taxon>environmental samples</taxon>
    </lineage>
</organism>
<reference evidence="1" key="2">
    <citation type="submission" date="2015-03" db="EMBL/GenBank/DDBJ databases">
        <authorList>
            <person name="Chow C.-E.T."/>
            <person name="Winget D.M."/>
            <person name="White R.A.III."/>
            <person name="Hallam S.J."/>
            <person name="Suttle C.A."/>
        </authorList>
    </citation>
    <scope>NUCLEOTIDE SEQUENCE</scope>
    <source>
        <strain evidence="1">Oxic1_3</strain>
    </source>
</reference>
<sequence>MHFFLLQIFFVVVLIECYLKLNLYLSHIQVSLLHIVLSQQLTLVQHYRQ</sequence>
<name>A0A0F7L765_9VIRU</name>
<evidence type="ECO:0000313" key="1">
    <source>
        <dbReference type="EMBL" id="AKH47775.1"/>
    </source>
</evidence>
<dbReference type="EMBL" id="KR029598">
    <property type="protein sequence ID" value="AKH47775.1"/>
    <property type="molecule type" value="Genomic_DNA"/>
</dbReference>
<reference evidence="1" key="1">
    <citation type="journal article" date="2015" name="Front. Microbiol.">
        <title>Combining genomic sequencing methods to explore viral diversity and reveal potential virus-host interactions.</title>
        <authorList>
            <person name="Chow C.E."/>
            <person name="Winget D.M."/>
            <person name="White R.A.III."/>
            <person name="Hallam S.J."/>
            <person name="Suttle C.A."/>
        </authorList>
    </citation>
    <scope>NUCLEOTIDE SEQUENCE</scope>
    <source>
        <strain evidence="1">Oxic1_3</strain>
    </source>
</reference>